<accession>A0A8I1JEJ3</accession>
<dbReference type="RefSeq" id="WP_158248578.1">
    <property type="nucleotide sequence ID" value="NZ_BQHF01000017.1"/>
</dbReference>
<gene>
    <name evidence="1" type="ORF">YA0853_21060</name>
</gene>
<protein>
    <submittedName>
        <fullName evidence="1">Uncharacterized protein</fullName>
    </submittedName>
</protein>
<evidence type="ECO:0000313" key="1">
    <source>
        <dbReference type="EMBL" id="MBI6626147.1"/>
    </source>
</evidence>
<dbReference type="Proteomes" id="UP000645865">
    <property type="component" value="Unassembled WGS sequence"/>
</dbReference>
<name>A0A8I1JEJ3_9PSED</name>
<dbReference type="EMBL" id="JAEILH010000033">
    <property type="protein sequence ID" value="MBI6626147.1"/>
    <property type="molecule type" value="Genomic_DNA"/>
</dbReference>
<reference evidence="1" key="1">
    <citation type="submission" date="2020-12" db="EMBL/GenBank/DDBJ databases">
        <title>Comparative genomic insights into the epidemiology and virulence of plant pathogenic Pseudomonads from Turkey.</title>
        <authorList>
            <person name="Dillon M."/>
            <person name="Ruiz-Bedoya T."/>
            <person name="Bendalovic-Torma C."/>
            <person name="Guttman K.M."/>
            <person name="Kwak H."/>
            <person name="Middleton M.A."/>
            <person name="Wang P.W."/>
            <person name="Horuz S."/>
            <person name="Aysan Y."/>
            <person name="Guttman D.S."/>
        </authorList>
    </citation>
    <scope>NUCLEOTIDE SEQUENCE</scope>
    <source>
        <strain evidence="1">S5_IA_3a</strain>
    </source>
</reference>
<evidence type="ECO:0000313" key="2">
    <source>
        <dbReference type="Proteomes" id="UP000645865"/>
    </source>
</evidence>
<organism evidence="1 2">
    <name type="scientific">Pseudomonas rhodesiae</name>
    <dbReference type="NCBI Taxonomy" id="76760"/>
    <lineage>
        <taxon>Bacteria</taxon>
        <taxon>Pseudomonadati</taxon>
        <taxon>Pseudomonadota</taxon>
        <taxon>Gammaproteobacteria</taxon>
        <taxon>Pseudomonadales</taxon>
        <taxon>Pseudomonadaceae</taxon>
        <taxon>Pseudomonas</taxon>
    </lineage>
</organism>
<proteinExistence type="predicted"/>
<dbReference type="AlphaFoldDB" id="A0A8I1JEJ3"/>
<sequence>MLFFILMLMFRNFKKTGGFGCPDRMMSVHEVFLRQEFTDAISFQQQFSKWSASKS</sequence>
<comment type="caution">
    <text evidence="1">The sequence shown here is derived from an EMBL/GenBank/DDBJ whole genome shotgun (WGS) entry which is preliminary data.</text>
</comment>